<accession>A0A0F8YPE9</accession>
<sequence length="32" mass="3572">MPHYQGDDCPKRHCPDIGLVGWMRSGKDSVAD</sequence>
<dbReference type="AlphaFoldDB" id="A0A0F8YPE9"/>
<dbReference type="EMBL" id="LAZR01068286">
    <property type="protein sequence ID" value="KKK49926.1"/>
    <property type="molecule type" value="Genomic_DNA"/>
</dbReference>
<name>A0A0F8YPE9_9ZZZZ</name>
<protein>
    <submittedName>
        <fullName evidence="1">Uncharacterized protein</fullName>
    </submittedName>
</protein>
<evidence type="ECO:0000313" key="1">
    <source>
        <dbReference type="EMBL" id="KKK49926.1"/>
    </source>
</evidence>
<comment type="caution">
    <text evidence="1">The sequence shown here is derived from an EMBL/GenBank/DDBJ whole genome shotgun (WGS) entry which is preliminary data.</text>
</comment>
<organism evidence="1">
    <name type="scientific">marine sediment metagenome</name>
    <dbReference type="NCBI Taxonomy" id="412755"/>
    <lineage>
        <taxon>unclassified sequences</taxon>
        <taxon>metagenomes</taxon>
        <taxon>ecological metagenomes</taxon>
    </lineage>
</organism>
<gene>
    <name evidence="1" type="ORF">LCGC14_3130120</name>
</gene>
<feature type="non-terminal residue" evidence="1">
    <location>
        <position position="32"/>
    </location>
</feature>
<proteinExistence type="predicted"/>
<reference evidence="1" key="1">
    <citation type="journal article" date="2015" name="Nature">
        <title>Complex archaea that bridge the gap between prokaryotes and eukaryotes.</title>
        <authorList>
            <person name="Spang A."/>
            <person name="Saw J.H."/>
            <person name="Jorgensen S.L."/>
            <person name="Zaremba-Niedzwiedzka K."/>
            <person name="Martijn J."/>
            <person name="Lind A.E."/>
            <person name="van Eijk R."/>
            <person name="Schleper C."/>
            <person name="Guy L."/>
            <person name="Ettema T.J."/>
        </authorList>
    </citation>
    <scope>NUCLEOTIDE SEQUENCE</scope>
</reference>